<comment type="caution">
    <text evidence="2">The sequence shown here is derived from an EMBL/GenBank/DDBJ whole genome shotgun (WGS) entry which is preliminary data.</text>
</comment>
<gene>
    <name evidence="2" type="ORF">FKR81_16895</name>
</gene>
<sequence length="147" mass="14775">MSSRRWVGAALVALSLGAAGCSVATSATDGTAPEKPAKVEAIQGKNVKSVTLTEQAEKRVGVETTTVTLVSGALNVPYAAVLYTPDGGTWVYAVAGPRKYVREQVVVANVTGSVGEIAVLSGGPAAGTTVVKTGVIELYGAELGVGK</sequence>
<keyword evidence="3" id="KW-1185">Reference proteome</keyword>
<dbReference type="Proteomes" id="UP000316639">
    <property type="component" value="Unassembled WGS sequence"/>
</dbReference>
<name>A0A563EUY7_9PSEU</name>
<dbReference type="OrthoDB" id="3823490at2"/>
<keyword evidence="1" id="KW-0732">Signal</keyword>
<evidence type="ECO:0000313" key="3">
    <source>
        <dbReference type="Proteomes" id="UP000316639"/>
    </source>
</evidence>
<evidence type="ECO:0000313" key="2">
    <source>
        <dbReference type="EMBL" id="TWP51358.1"/>
    </source>
</evidence>
<dbReference type="AlphaFoldDB" id="A0A563EUY7"/>
<dbReference type="EMBL" id="VOBR01000009">
    <property type="protein sequence ID" value="TWP51358.1"/>
    <property type="molecule type" value="Genomic_DNA"/>
</dbReference>
<feature type="signal peptide" evidence="1">
    <location>
        <begin position="1"/>
        <end position="24"/>
    </location>
</feature>
<feature type="chain" id="PRO_5021958192" description="Lipoprotein" evidence="1">
    <location>
        <begin position="25"/>
        <end position="147"/>
    </location>
</feature>
<proteinExistence type="predicted"/>
<reference evidence="2 3" key="1">
    <citation type="submission" date="2019-07" db="EMBL/GenBank/DDBJ databases">
        <title>Lentzea xizangensis sp. nov., isolated from Qinghai-Tibetan Plateau Soils.</title>
        <authorList>
            <person name="Huang J."/>
        </authorList>
    </citation>
    <scope>NUCLEOTIDE SEQUENCE [LARGE SCALE GENOMIC DNA]</scope>
    <source>
        <strain evidence="2 3">FXJ1.1311</strain>
    </source>
</reference>
<evidence type="ECO:0000256" key="1">
    <source>
        <dbReference type="SAM" id="SignalP"/>
    </source>
</evidence>
<dbReference type="PROSITE" id="PS51257">
    <property type="entry name" value="PROKAR_LIPOPROTEIN"/>
    <property type="match status" value="1"/>
</dbReference>
<evidence type="ECO:0008006" key="4">
    <source>
        <dbReference type="Google" id="ProtNLM"/>
    </source>
</evidence>
<organism evidence="2 3">
    <name type="scientific">Lentzea tibetensis</name>
    <dbReference type="NCBI Taxonomy" id="2591470"/>
    <lineage>
        <taxon>Bacteria</taxon>
        <taxon>Bacillati</taxon>
        <taxon>Actinomycetota</taxon>
        <taxon>Actinomycetes</taxon>
        <taxon>Pseudonocardiales</taxon>
        <taxon>Pseudonocardiaceae</taxon>
        <taxon>Lentzea</taxon>
    </lineage>
</organism>
<accession>A0A563EUY7</accession>
<protein>
    <recommendedName>
        <fullName evidence="4">Lipoprotein</fullName>
    </recommendedName>
</protein>